<protein>
    <submittedName>
        <fullName evidence="1">Uncharacterized protein</fullName>
    </submittedName>
</protein>
<gene>
    <name evidence="1" type="ORF">TM448A04414_0012</name>
</gene>
<name>A0A6H2A2V7_9ZZZZ</name>
<dbReference type="EMBL" id="MT144480">
    <property type="protein sequence ID" value="QJA54144.1"/>
    <property type="molecule type" value="Genomic_DNA"/>
</dbReference>
<sequence>MKDFDITTLCVKCGYRNASITYRVGQFDPAGQENISTVRFGGTGEGHLLRTCQRCGYKWPERTIDMHGVSK</sequence>
<evidence type="ECO:0000313" key="1">
    <source>
        <dbReference type="EMBL" id="QJA54144.1"/>
    </source>
</evidence>
<dbReference type="AlphaFoldDB" id="A0A6H2A2V7"/>
<organism evidence="1">
    <name type="scientific">viral metagenome</name>
    <dbReference type="NCBI Taxonomy" id="1070528"/>
    <lineage>
        <taxon>unclassified sequences</taxon>
        <taxon>metagenomes</taxon>
        <taxon>organismal metagenomes</taxon>
    </lineage>
</organism>
<accession>A0A6H2A2V7</accession>
<reference evidence="1" key="1">
    <citation type="submission" date="2020-03" db="EMBL/GenBank/DDBJ databases">
        <title>The deep terrestrial virosphere.</title>
        <authorList>
            <person name="Holmfeldt K."/>
            <person name="Nilsson E."/>
            <person name="Simone D."/>
            <person name="Lopez-Fernandez M."/>
            <person name="Wu X."/>
            <person name="de Brujin I."/>
            <person name="Lundin D."/>
            <person name="Andersson A."/>
            <person name="Bertilsson S."/>
            <person name="Dopson M."/>
        </authorList>
    </citation>
    <scope>NUCLEOTIDE SEQUENCE</scope>
    <source>
        <strain evidence="1">TM448A04414</strain>
    </source>
</reference>
<proteinExistence type="predicted"/>